<organism evidence="1 2">
    <name type="scientific">Heterorhabditis bacteriophora</name>
    <name type="common">Entomopathogenic nematode worm</name>
    <dbReference type="NCBI Taxonomy" id="37862"/>
    <lineage>
        <taxon>Eukaryota</taxon>
        <taxon>Metazoa</taxon>
        <taxon>Ecdysozoa</taxon>
        <taxon>Nematoda</taxon>
        <taxon>Chromadorea</taxon>
        <taxon>Rhabditida</taxon>
        <taxon>Rhabditina</taxon>
        <taxon>Rhabditomorpha</taxon>
        <taxon>Strongyloidea</taxon>
        <taxon>Heterorhabditidae</taxon>
        <taxon>Heterorhabditis</taxon>
    </lineage>
</organism>
<reference evidence="2" key="1">
    <citation type="submission" date="2016-11" db="UniProtKB">
        <authorList>
            <consortium name="WormBaseParasite"/>
        </authorList>
    </citation>
    <scope>IDENTIFICATION</scope>
</reference>
<dbReference type="Proteomes" id="UP000095283">
    <property type="component" value="Unplaced"/>
</dbReference>
<evidence type="ECO:0000313" key="1">
    <source>
        <dbReference type="Proteomes" id="UP000095283"/>
    </source>
</evidence>
<dbReference type="WBParaSite" id="Hba_13841">
    <property type="protein sequence ID" value="Hba_13841"/>
    <property type="gene ID" value="Hba_13841"/>
</dbReference>
<accession>A0A1I7X8L8</accession>
<name>A0A1I7X8L8_HETBA</name>
<keyword evidence="1" id="KW-1185">Reference proteome</keyword>
<dbReference type="AlphaFoldDB" id="A0A1I7X8L8"/>
<proteinExistence type="predicted"/>
<sequence>MMTAFLNQQKENIGGNQGLHYAGLPRPQPQTPAMLNILFSPPSNIPAPVPVKPVVVKIENSQTPPPQLMAETSIGELEQCVSALAGVSVLADLRQEIVILLTNISEKLTSCSKEDLMLVMGQLKAMISHITGPRHL</sequence>
<protein>
    <submittedName>
        <fullName evidence="2">Phosphoprotein</fullName>
    </submittedName>
</protein>
<evidence type="ECO:0000313" key="2">
    <source>
        <dbReference type="WBParaSite" id="Hba_13841"/>
    </source>
</evidence>